<evidence type="ECO:0000313" key="2">
    <source>
        <dbReference type="EMBL" id="MBV7257163.1"/>
    </source>
</evidence>
<feature type="compositionally biased region" description="Basic and acidic residues" evidence="1">
    <location>
        <begin position="1"/>
        <end position="33"/>
    </location>
</feature>
<protein>
    <recommendedName>
        <fullName evidence="4">Histone protein</fullName>
    </recommendedName>
</protein>
<evidence type="ECO:0000256" key="1">
    <source>
        <dbReference type="SAM" id="MobiDB-lite"/>
    </source>
</evidence>
<accession>A0ABS6SGK1</accession>
<dbReference type="Proteomes" id="UP000722336">
    <property type="component" value="Unassembled WGS sequence"/>
</dbReference>
<name>A0ABS6SGK1_9SPHN</name>
<keyword evidence="3" id="KW-1185">Reference proteome</keyword>
<gene>
    <name evidence="2" type="ORF">KCG44_10255</name>
</gene>
<comment type="caution">
    <text evidence="2">The sequence shown here is derived from an EMBL/GenBank/DDBJ whole genome shotgun (WGS) entry which is preliminary data.</text>
</comment>
<organism evidence="2 3">
    <name type="scientific">Pacificimonas pallii</name>
    <dbReference type="NCBI Taxonomy" id="2827236"/>
    <lineage>
        <taxon>Bacteria</taxon>
        <taxon>Pseudomonadati</taxon>
        <taxon>Pseudomonadota</taxon>
        <taxon>Alphaproteobacteria</taxon>
        <taxon>Sphingomonadales</taxon>
        <taxon>Sphingosinicellaceae</taxon>
        <taxon>Pacificimonas</taxon>
    </lineage>
</organism>
<evidence type="ECO:0008006" key="4">
    <source>
        <dbReference type="Google" id="ProtNLM"/>
    </source>
</evidence>
<dbReference type="EMBL" id="JAGSPA010000003">
    <property type="protein sequence ID" value="MBV7257163.1"/>
    <property type="molecule type" value="Genomic_DNA"/>
</dbReference>
<feature type="compositionally biased region" description="Low complexity" evidence="1">
    <location>
        <begin position="36"/>
        <end position="52"/>
    </location>
</feature>
<feature type="compositionally biased region" description="Basic residues" evidence="1">
    <location>
        <begin position="248"/>
        <end position="266"/>
    </location>
</feature>
<reference evidence="2 3" key="1">
    <citation type="submission" date="2021-04" db="EMBL/GenBank/DDBJ databases">
        <authorList>
            <person name="Pira H."/>
            <person name="Risdian C."/>
            <person name="Wink J."/>
        </authorList>
    </citation>
    <scope>NUCLEOTIDE SEQUENCE [LARGE SCALE GENOMIC DNA]</scope>
    <source>
        <strain evidence="2 3">WHA3</strain>
    </source>
</reference>
<proteinExistence type="predicted"/>
<sequence length="266" mass="28035">MSKSEDKAARRLEKAQRKLEKAKRKLAEAESRRTAKATQTEADAAAETAASEIEAEAARMEAAAARIEAEAEAEAENMDTPLAASGKLVVAEGGASSTFTLSPEIAERLKWAGKGWQKKAEAAMALWLDEASVVIRKDGLDGLSANMKGKAEAVKARARDGKTEEKIENLVKTAMSTVGRDIAQAALGAAFAAFGDPNARRSPGDTDMADDKPEASAEPDVTPAQAAPEKKPVTGARTKPAKPATSSRSRKPARGQAAARRKPKTK</sequence>
<dbReference type="RefSeq" id="WP_218445992.1">
    <property type="nucleotide sequence ID" value="NZ_JAGSPA010000003.1"/>
</dbReference>
<feature type="compositionally biased region" description="Basic and acidic residues" evidence="1">
    <location>
        <begin position="198"/>
        <end position="215"/>
    </location>
</feature>
<feature type="region of interest" description="Disordered" evidence="1">
    <location>
        <begin position="1"/>
        <end position="59"/>
    </location>
</feature>
<evidence type="ECO:0000313" key="3">
    <source>
        <dbReference type="Proteomes" id="UP000722336"/>
    </source>
</evidence>
<feature type="region of interest" description="Disordered" evidence="1">
    <location>
        <begin position="194"/>
        <end position="266"/>
    </location>
</feature>